<dbReference type="Proteomes" id="UP001157137">
    <property type="component" value="Unassembled WGS sequence"/>
</dbReference>
<reference evidence="13" key="1">
    <citation type="submission" date="2016-10" db="EMBL/GenBank/DDBJ databases">
        <authorList>
            <person name="Varghese N."/>
        </authorList>
    </citation>
    <scope>NUCLEOTIDE SEQUENCE [LARGE SCALE GENOMIC DNA]</scope>
    <source>
        <strain evidence="13">DSM 12489</strain>
    </source>
</reference>
<dbReference type="PROSITE" id="PS00584">
    <property type="entry name" value="PFKB_KINASES_2"/>
    <property type="match status" value="1"/>
</dbReference>
<evidence type="ECO:0000256" key="5">
    <source>
        <dbReference type="ARBA" id="ARBA00022840"/>
    </source>
</evidence>
<dbReference type="InterPro" id="IPR011611">
    <property type="entry name" value="PfkB_dom"/>
</dbReference>
<evidence type="ECO:0000313" key="10">
    <source>
        <dbReference type="EMBL" id="GLV12463.1"/>
    </source>
</evidence>
<dbReference type="InterPro" id="IPR022463">
    <property type="entry name" value="1-PFruKinase"/>
</dbReference>
<evidence type="ECO:0000256" key="6">
    <source>
        <dbReference type="ARBA" id="ARBA00047745"/>
    </source>
</evidence>
<dbReference type="Gene3D" id="3.40.1190.20">
    <property type="match status" value="1"/>
</dbReference>
<dbReference type="GO" id="GO:0005988">
    <property type="term" value="P:lactose metabolic process"/>
    <property type="evidence" value="ECO:0007669"/>
    <property type="project" value="UniProtKB-KW"/>
</dbReference>
<evidence type="ECO:0000256" key="3">
    <source>
        <dbReference type="ARBA" id="ARBA00022741"/>
    </source>
</evidence>
<dbReference type="GO" id="GO:0005829">
    <property type="term" value="C:cytosol"/>
    <property type="evidence" value="ECO:0007669"/>
    <property type="project" value="TreeGrafter"/>
</dbReference>
<comment type="pathway">
    <text evidence="7">Carbohydrate metabolism; D-tagatose 6-phosphate degradation; D-glyceraldehyde 3-phosphate and glycerone phosphate from D-tagatose 6-phosphate: step 1/2.</text>
</comment>
<comment type="catalytic activity">
    <reaction evidence="6 8">
        <text>beta-D-fructose 1-phosphate + ATP = beta-D-fructose 1,6-bisphosphate + ADP + H(+)</text>
        <dbReference type="Rhea" id="RHEA:14213"/>
        <dbReference type="ChEBI" id="CHEBI:15378"/>
        <dbReference type="ChEBI" id="CHEBI:30616"/>
        <dbReference type="ChEBI" id="CHEBI:32966"/>
        <dbReference type="ChEBI" id="CHEBI:138881"/>
        <dbReference type="ChEBI" id="CHEBI:456216"/>
        <dbReference type="EC" id="2.7.1.56"/>
    </reaction>
</comment>
<keyword evidence="3 7" id="KW-0547">Nucleotide-binding</keyword>
<dbReference type="FunFam" id="3.40.1190.20:FF:000001">
    <property type="entry name" value="Phosphofructokinase"/>
    <property type="match status" value="1"/>
</dbReference>
<dbReference type="RefSeq" id="WP_052012367.1">
    <property type="nucleotide sequence ID" value="NZ_BSRA01000001.1"/>
</dbReference>
<dbReference type="InterPro" id="IPR029056">
    <property type="entry name" value="Ribokinase-like"/>
</dbReference>
<evidence type="ECO:0000256" key="7">
    <source>
        <dbReference type="PIRNR" id="PIRNR000535"/>
    </source>
</evidence>
<comment type="function">
    <text evidence="8">Catalyzes the ATP-dependent phosphorylation of fructose-l-phosphate to fructose-l,6-bisphosphate.</text>
</comment>
<evidence type="ECO:0000313" key="11">
    <source>
        <dbReference type="EMBL" id="GLV12471.1"/>
    </source>
</evidence>
<keyword evidence="2 7" id="KW-0808">Transferase</keyword>
<dbReference type="PANTHER" id="PTHR46566">
    <property type="entry name" value="1-PHOSPHOFRUCTOKINASE-RELATED"/>
    <property type="match status" value="1"/>
</dbReference>
<dbReference type="EMBL" id="FNOJ01000004">
    <property type="protein sequence ID" value="SDW33120.1"/>
    <property type="molecule type" value="Genomic_DNA"/>
</dbReference>
<dbReference type="PROSITE" id="PS00583">
    <property type="entry name" value="PFKB_KINASES_1"/>
    <property type="match status" value="1"/>
</dbReference>
<dbReference type="InterPro" id="IPR017583">
    <property type="entry name" value="Tagatose/fructose_Pkinase"/>
</dbReference>
<comment type="similarity">
    <text evidence="7">Belongs to the carbohydrate kinase PfkB family. LacC subfamily.</text>
</comment>
<dbReference type="PIRSF" id="PIRSF000535">
    <property type="entry name" value="1PFK/6PFK/LacC"/>
    <property type="match status" value="1"/>
</dbReference>
<dbReference type="InterPro" id="IPR002173">
    <property type="entry name" value="Carboh/pur_kinase_PfkB_CS"/>
</dbReference>
<evidence type="ECO:0000256" key="8">
    <source>
        <dbReference type="RuleBase" id="RU369061"/>
    </source>
</evidence>
<dbReference type="EMBL" id="BSRA01000001">
    <property type="protein sequence ID" value="GLV12471.1"/>
    <property type="molecule type" value="Genomic_DNA"/>
</dbReference>
<dbReference type="GO" id="GO:0009024">
    <property type="term" value="F:tagatose-6-phosphate kinase activity"/>
    <property type="evidence" value="ECO:0007669"/>
    <property type="project" value="UniProtKB-EC"/>
</dbReference>
<dbReference type="EC" id="2.7.1.144" evidence="7"/>
<reference evidence="10" key="3">
    <citation type="submission" date="2023-02" db="EMBL/GenBank/DDBJ databases">
        <title>Proposal of a novel subspecies: Alicyclobacillus hesperidum subspecies aegle.</title>
        <authorList>
            <person name="Goto K."/>
            <person name="Fujii T."/>
            <person name="Yasui K."/>
            <person name="Mochida K."/>
            <person name="Kato-Tanaka Y."/>
            <person name="Morohoshi S."/>
            <person name="An S.Y."/>
            <person name="Kasai H."/>
            <person name="Yokota A."/>
        </authorList>
    </citation>
    <scope>NUCLEOTIDE SEQUENCE</scope>
    <source>
        <strain evidence="10">DSM 12766</strain>
    </source>
</reference>
<evidence type="ECO:0000256" key="2">
    <source>
        <dbReference type="ARBA" id="ARBA00022679"/>
    </source>
</evidence>
<proteinExistence type="inferred from homology"/>
<dbReference type="GO" id="GO:0044281">
    <property type="term" value="P:small molecule metabolic process"/>
    <property type="evidence" value="ECO:0007669"/>
    <property type="project" value="UniProtKB-ARBA"/>
</dbReference>
<organism evidence="12 13">
    <name type="scientific">Alicyclobacillus hesperidum</name>
    <dbReference type="NCBI Taxonomy" id="89784"/>
    <lineage>
        <taxon>Bacteria</taxon>
        <taxon>Bacillati</taxon>
        <taxon>Bacillota</taxon>
        <taxon>Bacilli</taxon>
        <taxon>Bacillales</taxon>
        <taxon>Alicyclobacillaceae</taxon>
        <taxon>Alicyclobacillus</taxon>
    </lineage>
</organism>
<feature type="domain" description="Carbohydrate kinase PfkB" evidence="9">
    <location>
        <begin position="24"/>
        <end position="303"/>
    </location>
</feature>
<dbReference type="Pfam" id="PF00294">
    <property type="entry name" value="PfkB"/>
    <property type="match status" value="1"/>
</dbReference>
<evidence type="ECO:0000256" key="4">
    <source>
        <dbReference type="ARBA" id="ARBA00022777"/>
    </source>
</evidence>
<comment type="catalytic activity">
    <reaction evidence="7">
        <text>D-tagatofuranose 6-phosphate + ATP = D-tagatofuranose 1,6-bisphosphate + ADP + H(+)</text>
        <dbReference type="Rhea" id="RHEA:12420"/>
        <dbReference type="ChEBI" id="CHEBI:15378"/>
        <dbReference type="ChEBI" id="CHEBI:30616"/>
        <dbReference type="ChEBI" id="CHEBI:58694"/>
        <dbReference type="ChEBI" id="CHEBI:58695"/>
        <dbReference type="ChEBI" id="CHEBI:456216"/>
        <dbReference type="EC" id="2.7.1.144"/>
    </reaction>
</comment>
<comment type="similarity">
    <text evidence="1">Belongs to the carbohydrate kinase pfkB family.</text>
</comment>
<evidence type="ECO:0000259" key="9">
    <source>
        <dbReference type="Pfam" id="PF00294"/>
    </source>
</evidence>
<dbReference type="GO" id="GO:0008662">
    <property type="term" value="F:1-phosphofructokinase activity"/>
    <property type="evidence" value="ECO:0007669"/>
    <property type="project" value="UniProtKB-UniRule"/>
</dbReference>
<evidence type="ECO:0000256" key="1">
    <source>
        <dbReference type="ARBA" id="ARBA00005380"/>
    </source>
</evidence>
<protein>
    <recommendedName>
        <fullName evidence="7">Tagatose-6-phosphate kinase</fullName>
        <ecNumber evidence="7">2.7.1.144</ecNumber>
    </recommendedName>
</protein>
<dbReference type="Proteomes" id="UP000182589">
    <property type="component" value="Unassembled WGS sequence"/>
</dbReference>
<keyword evidence="13" id="KW-1185">Reference proteome</keyword>
<dbReference type="GO" id="GO:0005524">
    <property type="term" value="F:ATP binding"/>
    <property type="evidence" value="ECO:0007669"/>
    <property type="project" value="UniProtKB-UniRule"/>
</dbReference>
<dbReference type="GO" id="GO:0016052">
    <property type="term" value="P:carbohydrate catabolic process"/>
    <property type="evidence" value="ECO:0007669"/>
    <property type="project" value="UniProtKB-ARBA"/>
</dbReference>
<dbReference type="SUPFAM" id="SSF53613">
    <property type="entry name" value="Ribokinase-like"/>
    <property type="match status" value="1"/>
</dbReference>
<gene>
    <name evidence="10" type="primary">fruB_1</name>
    <name evidence="11" type="synonym">fruB_2</name>
    <name evidence="10" type="ORF">Heshes_01470</name>
    <name evidence="11" type="ORF">Heshes_01550</name>
    <name evidence="12" type="ORF">SAMN04489725_104157</name>
</gene>
<keyword evidence="7" id="KW-0423">Lactose metabolism</keyword>
<dbReference type="NCBIfam" id="TIGR03168">
    <property type="entry name" value="1-PFK"/>
    <property type="match status" value="1"/>
</dbReference>
<dbReference type="PANTHER" id="PTHR46566:SF2">
    <property type="entry name" value="ATP-DEPENDENT 6-PHOSPHOFRUCTOKINASE ISOZYME 2"/>
    <property type="match status" value="1"/>
</dbReference>
<sequence length="321" mass="34298">MSDRAFTRVAPNVPVLTVTINPAIDVFIHVDALAAGTLHRVPAPIQQVGGKGINVSRTLHALGQASISLGFVGGARGDWLEAQLADMVTEFTHIREQTRMNVKVIESDGRLTEFNSPAPAILDSEWQSFRHTLQHHLPHAKWLALCGNVPDTVDPAFYRDAIRLAADHGVRCVLDASGEALRLGVTAKPFLVKPNLVELAELTGHEVIEPEDAMDGAMQLVRTGIDLVVVSMGGDGLIAATAKEQWVARVPSVPVVSSVGAGDAVVAGLLYGLSQYSSLREAVRFAAAVGTAKVTCEGTSNPSRDEIDHIFRDVEVAAWRG</sequence>
<keyword evidence="4 8" id="KW-0418">Kinase</keyword>
<dbReference type="EMBL" id="BSRA01000001">
    <property type="protein sequence ID" value="GLV12463.1"/>
    <property type="molecule type" value="Genomic_DNA"/>
</dbReference>
<keyword evidence="5 7" id="KW-0067">ATP-binding</keyword>
<dbReference type="STRING" id="89784.SAMN04489725_104157"/>
<dbReference type="AlphaFoldDB" id="A0A1H2SND5"/>
<reference evidence="12" key="2">
    <citation type="submission" date="2016-10" db="EMBL/GenBank/DDBJ databases">
        <authorList>
            <person name="de Groot N.N."/>
        </authorList>
    </citation>
    <scope>NUCLEOTIDE SEQUENCE [LARGE SCALE GENOMIC DNA]</scope>
    <source>
        <strain evidence="12">DSM 12489</strain>
    </source>
</reference>
<dbReference type="UniPathway" id="UPA00704">
    <property type="reaction ID" value="UER00715"/>
</dbReference>
<evidence type="ECO:0000313" key="12">
    <source>
        <dbReference type="EMBL" id="SDW33120.1"/>
    </source>
</evidence>
<dbReference type="NCBIfam" id="TIGR03828">
    <property type="entry name" value="pfkB"/>
    <property type="match status" value="1"/>
</dbReference>
<name>A0A1H2SND5_9BACL</name>
<accession>A0A1H2SND5</accession>
<evidence type="ECO:0000313" key="13">
    <source>
        <dbReference type="Proteomes" id="UP000182589"/>
    </source>
</evidence>
<dbReference type="GO" id="GO:2001059">
    <property type="term" value="P:D-tagatose 6-phosphate catabolic process"/>
    <property type="evidence" value="ECO:0007669"/>
    <property type="project" value="UniProtKB-UniPathway"/>
</dbReference>
<dbReference type="CDD" id="cd01164">
    <property type="entry name" value="FruK_PfkB_like"/>
    <property type="match status" value="1"/>
</dbReference>